<dbReference type="EMBL" id="VEPZ02001624">
    <property type="protein sequence ID" value="KAE8665210.1"/>
    <property type="molecule type" value="Genomic_DNA"/>
</dbReference>
<dbReference type="GO" id="GO:0006629">
    <property type="term" value="P:lipid metabolic process"/>
    <property type="evidence" value="ECO:0007669"/>
    <property type="project" value="InterPro"/>
</dbReference>
<dbReference type="InterPro" id="IPR002921">
    <property type="entry name" value="Fungal_lipase-type"/>
</dbReference>
<dbReference type="InterPro" id="IPR029058">
    <property type="entry name" value="AB_hydrolase_fold"/>
</dbReference>
<sequence length="348" mass="40456">MAGNENHFYDDCFIIRPADASYFEVFGRLFSSKLGKRSFIECSGQYHLSFVRRWVIFLSVLQKLLHTMRVPLLLTRHTIEMSLNLLSLNCGLFGLPLKLITGKLVWPYRSSAKFISMVGFTDSQVELDNNIKPGDAKYKALLCLMCAKFSYENEAYIKTNIFEHWKNNGFPKDLQHPTDCRQYAYYTLRRKLREVLQVNPKARFLLTGHSSGGAIAILFAAVLVLHEYVYNNDLVPRIPYDDSIFLFKHFGTSIFLNSHYEGKVLAEEPDKNFYLWLWTFPKMMDSVREFIRSFILPYKKGPEYKETWLMTLVRIIGFALPGTSNHMSTDYVNSNRLGTLPLDQLKRD</sequence>
<name>A0A6A2X7Y2_HIBSY</name>
<dbReference type="Proteomes" id="UP000436088">
    <property type="component" value="Unassembled WGS sequence"/>
</dbReference>
<dbReference type="Pfam" id="PF01764">
    <property type="entry name" value="Lipase_3"/>
    <property type="match status" value="1"/>
</dbReference>
<proteinExistence type="predicted"/>
<dbReference type="SUPFAM" id="SSF53474">
    <property type="entry name" value="alpha/beta-Hydrolases"/>
    <property type="match status" value="1"/>
</dbReference>
<dbReference type="GO" id="GO:0004806">
    <property type="term" value="F:triacylglycerol lipase activity"/>
    <property type="evidence" value="ECO:0007669"/>
    <property type="project" value="InterPro"/>
</dbReference>
<evidence type="ECO:0000313" key="3">
    <source>
        <dbReference type="EMBL" id="KAE8665210.1"/>
    </source>
</evidence>
<dbReference type="Gene3D" id="3.40.50.1820">
    <property type="entry name" value="alpha/beta hydrolase"/>
    <property type="match status" value="1"/>
</dbReference>
<protein>
    <submittedName>
        <fullName evidence="3">Remorin family protein isoform 1</fullName>
    </submittedName>
</protein>
<reference evidence="3" key="1">
    <citation type="submission" date="2019-09" db="EMBL/GenBank/DDBJ databases">
        <title>Draft genome information of white flower Hibiscus syriacus.</title>
        <authorList>
            <person name="Kim Y.-M."/>
        </authorList>
    </citation>
    <scope>NUCLEOTIDE SEQUENCE [LARGE SCALE GENOMIC DNA]</scope>
    <source>
        <strain evidence="3">YM2019G1</strain>
    </source>
</reference>
<evidence type="ECO:0000313" key="4">
    <source>
        <dbReference type="Proteomes" id="UP000436088"/>
    </source>
</evidence>
<dbReference type="PANTHER" id="PTHR46086">
    <property type="entry name" value="ALPHA/BETA-HYDROLASES SUPERFAMILY PROTEIN"/>
    <property type="match status" value="1"/>
</dbReference>
<evidence type="ECO:0000259" key="2">
    <source>
        <dbReference type="Pfam" id="PF01764"/>
    </source>
</evidence>
<dbReference type="AlphaFoldDB" id="A0A6A2X7Y2"/>
<gene>
    <name evidence="3" type="ORF">F3Y22_tig00112647pilonHSYRG00051</name>
</gene>
<keyword evidence="1" id="KW-0378">Hydrolase</keyword>
<comment type="caution">
    <text evidence="3">The sequence shown here is derived from an EMBL/GenBank/DDBJ whole genome shotgun (WGS) entry which is preliminary data.</text>
</comment>
<evidence type="ECO:0000256" key="1">
    <source>
        <dbReference type="ARBA" id="ARBA00022801"/>
    </source>
</evidence>
<dbReference type="PANTHER" id="PTHR46086:SF4">
    <property type="entry name" value="ALPHA_BETA-HYDROLASES SUPERFAMILY PROTEIN"/>
    <property type="match status" value="1"/>
</dbReference>
<keyword evidence="4" id="KW-1185">Reference proteome</keyword>
<feature type="domain" description="Fungal lipase-type" evidence="2">
    <location>
        <begin position="154"/>
        <end position="227"/>
    </location>
</feature>
<dbReference type="InterPro" id="IPR044819">
    <property type="entry name" value="OBL-like"/>
</dbReference>
<organism evidence="3 4">
    <name type="scientific">Hibiscus syriacus</name>
    <name type="common">Rose of Sharon</name>
    <dbReference type="NCBI Taxonomy" id="106335"/>
    <lineage>
        <taxon>Eukaryota</taxon>
        <taxon>Viridiplantae</taxon>
        <taxon>Streptophyta</taxon>
        <taxon>Embryophyta</taxon>
        <taxon>Tracheophyta</taxon>
        <taxon>Spermatophyta</taxon>
        <taxon>Magnoliopsida</taxon>
        <taxon>eudicotyledons</taxon>
        <taxon>Gunneridae</taxon>
        <taxon>Pentapetalae</taxon>
        <taxon>rosids</taxon>
        <taxon>malvids</taxon>
        <taxon>Malvales</taxon>
        <taxon>Malvaceae</taxon>
        <taxon>Malvoideae</taxon>
        <taxon>Hibiscus</taxon>
    </lineage>
</organism>
<accession>A0A6A2X7Y2</accession>